<dbReference type="SUPFAM" id="SSF81321">
    <property type="entry name" value="Family A G protein-coupled receptor-like"/>
    <property type="match status" value="1"/>
</dbReference>
<feature type="transmembrane region" description="Helical" evidence="6">
    <location>
        <begin position="97"/>
        <end position="118"/>
    </location>
</feature>
<dbReference type="Proteomes" id="UP001152747">
    <property type="component" value="Unassembled WGS sequence"/>
</dbReference>
<dbReference type="EMBL" id="CANHGI010000005">
    <property type="protein sequence ID" value="CAI5450050.1"/>
    <property type="molecule type" value="Genomic_DNA"/>
</dbReference>
<dbReference type="PROSITE" id="PS50262">
    <property type="entry name" value="G_PROTEIN_RECEP_F1_2"/>
    <property type="match status" value="1"/>
</dbReference>
<feature type="transmembrane region" description="Helical" evidence="6">
    <location>
        <begin position="270"/>
        <end position="291"/>
    </location>
</feature>
<gene>
    <name evidence="8" type="ORF">CAMP_LOCUS12687</name>
</gene>
<accession>A0A9P1IQC5</accession>
<comment type="caution">
    <text evidence="8">The sequence shown here is derived from an EMBL/GenBank/DDBJ whole genome shotgun (WGS) entry which is preliminary data.</text>
</comment>
<evidence type="ECO:0000256" key="5">
    <source>
        <dbReference type="ARBA" id="ARBA00023136"/>
    </source>
</evidence>
<dbReference type="PANTHER" id="PTHR22945:SF90">
    <property type="entry name" value="G_PROTEIN_RECEP_F1_2 DOMAIN-CONTAINING PROTEIN"/>
    <property type="match status" value="1"/>
</dbReference>
<reference evidence="8" key="1">
    <citation type="submission" date="2022-11" db="EMBL/GenBank/DDBJ databases">
        <authorList>
            <person name="Kikuchi T."/>
        </authorList>
    </citation>
    <scope>NUCLEOTIDE SEQUENCE</scope>
    <source>
        <strain evidence="8">PS1010</strain>
    </source>
</reference>
<dbReference type="Gene3D" id="1.20.1070.10">
    <property type="entry name" value="Rhodopsin 7-helix transmembrane proteins"/>
    <property type="match status" value="1"/>
</dbReference>
<feature type="transmembrane region" description="Helical" evidence="6">
    <location>
        <begin position="238"/>
        <end position="258"/>
    </location>
</feature>
<evidence type="ECO:0000313" key="9">
    <source>
        <dbReference type="Proteomes" id="UP001152747"/>
    </source>
</evidence>
<evidence type="ECO:0000256" key="1">
    <source>
        <dbReference type="ARBA" id="ARBA00004141"/>
    </source>
</evidence>
<evidence type="ECO:0000256" key="2">
    <source>
        <dbReference type="ARBA" id="ARBA00009166"/>
    </source>
</evidence>
<keyword evidence="5 6" id="KW-0472">Membrane</keyword>
<evidence type="ECO:0000259" key="7">
    <source>
        <dbReference type="PROSITE" id="PS50262"/>
    </source>
</evidence>
<keyword evidence="3 6" id="KW-0812">Transmembrane</keyword>
<feature type="transmembrane region" description="Helical" evidence="6">
    <location>
        <begin position="12"/>
        <end position="30"/>
    </location>
</feature>
<organism evidence="8 9">
    <name type="scientific">Caenorhabditis angaria</name>
    <dbReference type="NCBI Taxonomy" id="860376"/>
    <lineage>
        <taxon>Eukaryota</taxon>
        <taxon>Metazoa</taxon>
        <taxon>Ecdysozoa</taxon>
        <taxon>Nematoda</taxon>
        <taxon>Chromadorea</taxon>
        <taxon>Rhabditida</taxon>
        <taxon>Rhabditina</taxon>
        <taxon>Rhabditomorpha</taxon>
        <taxon>Rhabditoidea</taxon>
        <taxon>Rhabditidae</taxon>
        <taxon>Peloderinae</taxon>
        <taxon>Caenorhabditis</taxon>
    </lineage>
</organism>
<feature type="transmembrane region" description="Helical" evidence="6">
    <location>
        <begin position="187"/>
        <end position="208"/>
    </location>
</feature>
<keyword evidence="9" id="KW-1185">Reference proteome</keyword>
<dbReference type="OrthoDB" id="5859769at2759"/>
<dbReference type="InterPro" id="IPR017452">
    <property type="entry name" value="GPCR_Rhodpsn_7TM"/>
</dbReference>
<feature type="transmembrane region" description="Helical" evidence="6">
    <location>
        <begin position="42"/>
        <end position="64"/>
    </location>
</feature>
<dbReference type="InterPro" id="IPR050920">
    <property type="entry name" value="Nematode_rcpt-like_delta"/>
</dbReference>
<sequence>MLSDIILHVYHSIHSILAISGVIFNAYLIYLAFYKTPSVIKVYVTLVLNFAITDFFACFFEFFVQQRVIPNGRTLAYISSGLCSQFGPRTCYTAYSLMLHFFAHSLWSLLMSFSYRYYILFHPSPSRRTIVVILILLYIPSTVQWISFLWAQDDPAIIEQILRVKFPDYDLDNKTITGTIDTFCFSAMFTILHMVLPVTPVYIAILILRKKIINTLTCQGNAMAKETKAMHTQLLRALTYQACLPCFFWFGIASYILGQFDIYHHPAVESFIFVCMVFIPVLSPISSFIFVKPYHNAILDLFRVNRKKRTAPRGTNETTRDVSVFQTTAHSSNTWNT</sequence>
<keyword evidence="4 6" id="KW-1133">Transmembrane helix</keyword>
<dbReference type="Pfam" id="PF10317">
    <property type="entry name" value="7TM_GPCR_Srd"/>
    <property type="match status" value="1"/>
</dbReference>
<proteinExistence type="inferred from homology"/>
<comment type="similarity">
    <text evidence="2">Belongs to the nematode receptor-like protein srd family.</text>
</comment>
<dbReference type="PANTHER" id="PTHR22945">
    <property type="entry name" value="SERPENTINE RECEPTOR, CLASS D DELTA"/>
    <property type="match status" value="1"/>
</dbReference>
<evidence type="ECO:0000256" key="4">
    <source>
        <dbReference type="ARBA" id="ARBA00022989"/>
    </source>
</evidence>
<dbReference type="GO" id="GO:0016020">
    <property type="term" value="C:membrane"/>
    <property type="evidence" value="ECO:0007669"/>
    <property type="project" value="UniProtKB-SubCell"/>
</dbReference>
<protein>
    <recommendedName>
        <fullName evidence="7">G-protein coupled receptors family 1 profile domain-containing protein</fullName>
    </recommendedName>
</protein>
<dbReference type="AlphaFoldDB" id="A0A9P1IQC5"/>
<name>A0A9P1IQC5_9PELO</name>
<evidence type="ECO:0000256" key="3">
    <source>
        <dbReference type="ARBA" id="ARBA00022692"/>
    </source>
</evidence>
<evidence type="ECO:0000256" key="6">
    <source>
        <dbReference type="SAM" id="Phobius"/>
    </source>
</evidence>
<dbReference type="InterPro" id="IPR019421">
    <property type="entry name" value="7TM_GPCR_serpentine_rcpt_Srd"/>
</dbReference>
<comment type="subcellular location">
    <subcellularLocation>
        <location evidence="1">Membrane</location>
        <topology evidence="1">Multi-pass membrane protein</topology>
    </subcellularLocation>
</comment>
<feature type="transmembrane region" description="Helical" evidence="6">
    <location>
        <begin position="130"/>
        <end position="151"/>
    </location>
</feature>
<feature type="domain" description="G-protein coupled receptors family 1 profile" evidence="7">
    <location>
        <begin position="25"/>
        <end position="290"/>
    </location>
</feature>
<evidence type="ECO:0000313" key="8">
    <source>
        <dbReference type="EMBL" id="CAI5450050.1"/>
    </source>
</evidence>